<comment type="caution">
    <text evidence="2">The sequence shown here is derived from an EMBL/GenBank/DDBJ whole genome shotgun (WGS) entry which is preliminary data.</text>
</comment>
<keyword evidence="1" id="KW-0812">Transmembrane</keyword>
<protein>
    <submittedName>
        <fullName evidence="2">Uncharacterized protein</fullName>
    </submittedName>
</protein>
<evidence type="ECO:0000256" key="1">
    <source>
        <dbReference type="SAM" id="Phobius"/>
    </source>
</evidence>
<dbReference type="EMBL" id="JNAX01000013">
    <property type="protein sequence ID" value="KGG20212.1"/>
    <property type="molecule type" value="Genomic_DNA"/>
</dbReference>
<dbReference type="AlphaFoldDB" id="A0A0A2C3V2"/>
<sequence length="110" mass="11806">MEDQIIAAEKSTSISAEICHWSGAVFGILFGLGFFLAEVQKNDLKSLPWWKPISALVVGAAVSAHGNNVANNKRTAELTALLVRSTNSASELPIAKSSEYSDLLEDSDNQ</sequence>
<organism evidence="2 3">
    <name type="scientific">Prochlorococcus marinus str. PAC1</name>
    <dbReference type="NCBI Taxonomy" id="59924"/>
    <lineage>
        <taxon>Bacteria</taxon>
        <taxon>Bacillati</taxon>
        <taxon>Cyanobacteriota</taxon>
        <taxon>Cyanophyceae</taxon>
        <taxon>Synechococcales</taxon>
        <taxon>Prochlorococcaceae</taxon>
        <taxon>Prochlorococcus</taxon>
    </lineage>
</organism>
<accession>A0A0A2C3V2</accession>
<evidence type="ECO:0000313" key="2">
    <source>
        <dbReference type="EMBL" id="KGG20212.1"/>
    </source>
</evidence>
<keyword evidence="1" id="KW-0472">Membrane</keyword>
<keyword evidence="1" id="KW-1133">Transmembrane helix</keyword>
<gene>
    <name evidence="2" type="ORF">EV03_1415</name>
</gene>
<reference evidence="3" key="1">
    <citation type="journal article" date="2014" name="Sci. Data">
        <title>Genomes of diverse isolates of the marine cyanobacterium Prochlorococcus.</title>
        <authorList>
            <person name="Biller S."/>
            <person name="Berube P."/>
            <person name="Thompson J."/>
            <person name="Kelly L."/>
            <person name="Roggensack S."/>
            <person name="Awad L."/>
            <person name="Roache-Johnson K."/>
            <person name="Ding H."/>
            <person name="Giovannoni S.J."/>
            <person name="Moore L.R."/>
            <person name="Chisholm S.W."/>
        </authorList>
    </citation>
    <scope>NUCLEOTIDE SEQUENCE [LARGE SCALE GENOMIC DNA]</scope>
    <source>
        <strain evidence="3">PAC1</strain>
    </source>
</reference>
<dbReference type="Proteomes" id="UP000030392">
    <property type="component" value="Unassembled WGS sequence"/>
</dbReference>
<evidence type="ECO:0000313" key="3">
    <source>
        <dbReference type="Proteomes" id="UP000030392"/>
    </source>
</evidence>
<proteinExistence type="predicted"/>
<dbReference type="RefSeq" id="WP_036906442.1">
    <property type="nucleotide sequence ID" value="NZ_CP138967.1"/>
</dbReference>
<feature type="transmembrane region" description="Helical" evidence="1">
    <location>
        <begin position="20"/>
        <end position="37"/>
    </location>
</feature>
<name>A0A0A2C3V2_PROMR</name>